<dbReference type="Proteomes" id="UP001201163">
    <property type="component" value="Unassembled WGS sequence"/>
</dbReference>
<dbReference type="InterPro" id="IPR044998">
    <property type="entry name" value="Timeless"/>
</dbReference>
<dbReference type="AlphaFoldDB" id="A0AAD4Q8S2"/>
<evidence type="ECO:0000256" key="5">
    <source>
        <dbReference type="SAM" id="MobiDB-lite"/>
    </source>
</evidence>
<sequence>MTTKAGDDASEGETDEYLHRRAILEPAILNVVNALGGYEGGVYRLGDEAYGCLKDLKRFWRKDDADDARTVARILWGARVLPNDLVPILLETAGKGHVEDKRALACADLVAAMTWPIDIAEELKELDELRDDQDPAAGAEYTELRQSHLHYKAALLKPGVLRALLALAVPCLARASSTSGGSGVRESRAAARDAQVVSVVLHVVRNLAFIADAPANVHLSADQAELASLQSRLVRALSEAHFLELLLAAAAGAQGDTMFNASNTLVLEIFYLLFRGIRPSSLVSEQSEETKQNLRQLLTLEDKRRRDFARNAPSRHSRFGTTISVRLNPKKTSTTGSSATPQGEAGDPVAPDDDPATSSQSQPLVLHRQQALSQHSAAGAVIDLSKRQLKQKGKKEDEVSRRDDLSPEARTVLRGLARTFIESCFNPFLASLLKDIKSERPKITEKDHLRLLFVTKWFLEYFLAVRAQEKEVGAPGSEPWEFGLVGEVIERGWIVWVLKRMNGAVEDKPKLWTELQAGIECLTQLLALLEAMATSGSDVGGSGSEELHEAAELLQQQLVYNGQVLDAALDALRAYKDGTQSLAFLRAGVHLAYAVMRMLEKWARTTGEGSYVRKRAKPKRKKPREGDEEGQQARAQHEGDVIEETIFTFESFELKFANSDITQSLLTYLARYQEFTSPDEMKRVVSLLHRQAVRAKAEGLFFQVSALNLFKTVLADHKSFPKDQPYKDLVALINYILRQFFKAVEADSFVLIEALFPKNRNRWKKYSSWEPEQKSGGKDADPKFPQDVSVKEGYSWSEQLAIAMAALQEAGQGELIEWVKETLTIVIAQRRRAVERAGDAASDDEEANVALDEARVKTTDYVIPFTTDAQANAATKNPQLKLMFRLVHCHVRDEDADELEWYIPAGIGLPDLRRALAVIEQFEKTPLDLGGKRASQLLRKKRRNRRRQRQRPRHTSADSDGSNSSGGEEEDAQPSKARTAREREREAYKSAQFIEDSDEEYGHDIDAFFVHEAALRERTALAAVDSALGTGTMRASGTKKRRRPRENNATTAADVAEGSRQVKRRAVLMPSQRAGSDSAQSESESRASDAEQVSAPQERQST</sequence>
<feature type="region of interest" description="Disordered" evidence="5">
    <location>
        <begin position="1032"/>
        <end position="1102"/>
    </location>
</feature>
<dbReference type="Pfam" id="PF04821">
    <property type="entry name" value="TIMELESS"/>
    <property type="match status" value="1"/>
</dbReference>
<feature type="region of interest" description="Disordered" evidence="5">
    <location>
        <begin position="930"/>
        <end position="995"/>
    </location>
</feature>
<feature type="compositionally biased region" description="Basic residues" evidence="5">
    <location>
        <begin position="612"/>
        <end position="623"/>
    </location>
</feature>
<feature type="compositionally biased region" description="Polar residues" evidence="5">
    <location>
        <begin position="1073"/>
        <end position="1082"/>
    </location>
</feature>
<dbReference type="InterPro" id="IPR006906">
    <property type="entry name" value="Timeless_N"/>
</dbReference>
<feature type="compositionally biased region" description="Polar residues" evidence="5">
    <location>
        <begin position="319"/>
        <end position="341"/>
    </location>
</feature>
<dbReference type="GO" id="GO:0000076">
    <property type="term" value="P:DNA replication checkpoint signaling"/>
    <property type="evidence" value="ECO:0007669"/>
    <property type="project" value="TreeGrafter"/>
</dbReference>
<name>A0AAD4Q8S2_9AGAM</name>
<reference evidence="7" key="1">
    <citation type="submission" date="2022-01" db="EMBL/GenBank/DDBJ databases">
        <title>Comparative genomics reveals a dynamic genome evolution in the ectomycorrhizal milk-cap (Lactarius) mushrooms.</title>
        <authorList>
            <consortium name="DOE Joint Genome Institute"/>
            <person name="Lebreton A."/>
            <person name="Tang N."/>
            <person name="Kuo A."/>
            <person name="LaButti K."/>
            <person name="Drula E."/>
            <person name="Barry K."/>
            <person name="Clum A."/>
            <person name="Lipzen A."/>
            <person name="Mousain D."/>
            <person name="Ng V."/>
            <person name="Wang R."/>
            <person name="Wang X."/>
            <person name="Dai Y."/>
            <person name="Henrissat B."/>
            <person name="Grigoriev I.V."/>
            <person name="Guerin-Laguette A."/>
            <person name="Yu F."/>
            <person name="Martin F.M."/>
        </authorList>
    </citation>
    <scope>NUCLEOTIDE SEQUENCE</scope>
    <source>
        <strain evidence="7">QP</strain>
    </source>
</reference>
<organism evidence="7 8">
    <name type="scientific">Lactarius akahatsu</name>
    <dbReference type="NCBI Taxonomy" id="416441"/>
    <lineage>
        <taxon>Eukaryota</taxon>
        <taxon>Fungi</taxon>
        <taxon>Dikarya</taxon>
        <taxon>Basidiomycota</taxon>
        <taxon>Agaricomycotina</taxon>
        <taxon>Agaricomycetes</taxon>
        <taxon>Russulales</taxon>
        <taxon>Russulaceae</taxon>
        <taxon>Lactarius</taxon>
    </lineage>
</organism>
<feature type="region of interest" description="Disordered" evidence="5">
    <location>
        <begin position="610"/>
        <end position="636"/>
    </location>
</feature>
<evidence type="ECO:0000313" key="8">
    <source>
        <dbReference type="Proteomes" id="UP001201163"/>
    </source>
</evidence>
<dbReference type="GO" id="GO:0003677">
    <property type="term" value="F:DNA binding"/>
    <property type="evidence" value="ECO:0007669"/>
    <property type="project" value="TreeGrafter"/>
</dbReference>
<feature type="domain" description="Timeless N-terminal" evidence="6">
    <location>
        <begin position="42"/>
        <end position="325"/>
    </location>
</feature>
<dbReference type="GO" id="GO:0031298">
    <property type="term" value="C:replication fork protection complex"/>
    <property type="evidence" value="ECO:0007669"/>
    <property type="project" value="TreeGrafter"/>
</dbReference>
<evidence type="ECO:0000256" key="2">
    <source>
        <dbReference type="ARBA" id="ARBA00022880"/>
    </source>
</evidence>
<keyword evidence="3" id="KW-0539">Nucleus</keyword>
<evidence type="ECO:0000256" key="3">
    <source>
        <dbReference type="ARBA" id="ARBA00023242"/>
    </source>
</evidence>
<evidence type="ECO:0000259" key="6">
    <source>
        <dbReference type="Pfam" id="PF04821"/>
    </source>
</evidence>
<comment type="subcellular location">
    <subcellularLocation>
        <location evidence="1">Nucleus</location>
    </subcellularLocation>
</comment>
<dbReference type="GO" id="GO:0006281">
    <property type="term" value="P:DNA repair"/>
    <property type="evidence" value="ECO:0007669"/>
    <property type="project" value="TreeGrafter"/>
</dbReference>
<evidence type="ECO:0000313" key="7">
    <source>
        <dbReference type="EMBL" id="KAH8980680.1"/>
    </source>
</evidence>
<dbReference type="PANTHER" id="PTHR22940">
    <property type="entry name" value="TIMEOUT/TIMELESS-2"/>
    <property type="match status" value="1"/>
</dbReference>
<keyword evidence="8" id="KW-1185">Reference proteome</keyword>
<dbReference type="EMBL" id="JAKELL010000132">
    <property type="protein sequence ID" value="KAH8980680.1"/>
    <property type="molecule type" value="Genomic_DNA"/>
</dbReference>
<dbReference type="GO" id="GO:0043111">
    <property type="term" value="P:replication fork arrest"/>
    <property type="evidence" value="ECO:0007669"/>
    <property type="project" value="TreeGrafter"/>
</dbReference>
<protein>
    <submittedName>
        <fullName evidence="7">Timeless-domain-containing protein</fullName>
    </submittedName>
</protein>
<feature type="compositionally biased region" description="Basic residues" evidence="5">
    <location>
        <begin position="938"/>
        <end position="954"/>
    </location>
</feature>
<keyword evidence="4" id="KW-0131">Cell cycle</keyword>
<dbReference type="PANTHER" id="PTHR22940:SF4">
    <property type="entry name" value="PROTEIN TIMELESS HOMOLOG"/>
    <property type="match status" value="1"/>
</dbReference>
<gene>
    <name evidence="7" type="ORF">EDB92DRAFT_1805656</name>
</gene>
<feature type="region of interest" description="Disordered" evidence="5">
    <location>
        <begin position="383"/>
        <end position="403"/>
    </location>
</feature>
<evidence type="ECO:0000256" key="4">
    <source>
        <dbReference type="ARBA" id="ARBA00023306"/>
    </source>
</evidence>
<comment type="caution">
    <text evidence="7">The sequence shown here is derived from an EMBL/GenBank/DDBJ whole genome shotgun (WGS) entry which is preliminary data.</text>
</comment>
<evidence type="ECO:0000256" key="1">
    <source>
        <dbReference type="ARBA" id="ARBA00004123"/>
    </source>
</evidence>
<proteinExistence type="predicted"/>
<accession>A0AAD4Q8S2</accession>
<feature type="compositionally biased region" description="Basic and acidic residues" evidence="5">
    <location>
        <begin position="979"/>
        <end position="988"/>
    </location>
</feature>
<feature type="compositionally biased region" description="Basic and acidic residues" evidence="5">
    <location>
        <begin position="394"/>
        <end position="403"/>
    </location>
</feature>
<keyword evidence="2" id="KW-0236">DNA replication inhibitor</keyword>
<feature type="region of interest" description="Disordered" evidence="5">
    <location>
        <begin position="305"/>
        <end position="370"/>
    </location>
</feature>